<evidence type="ECO:0000259" key="5">
    <source>
        <dbReference type="Pfam" id="PF05193"/>
    </source>
</evidence>
<feature type="domain" description="Peptidase M16 N-terminal" evidence="4">
    <location>
        <begin position="15"/>
        <end position="158"/>
    </location>
</feature>
<dbReference type="Proteomes" id="UP000034264">
    <property type="component" value="Unassembled WGS sequence"/>
</dbReference>
<dbReference type="AlphaFoldDB" id="A0A0G1M3D8"/>
<reference evidence="6 7" key="1">
    <citation type="journal article" date="2015" name="Nature">
        <title>rRNA introns, odd ribosomes, and small enigmatic genomes across a large radiation of phyla.</title>
        <authorList>
            <person name="Brown C.T."/>
            <person name="Hug L.A."/>
            <person name="Thomas B.C."/>
            <person name="Sharon I."/>
            <person name="Castelle C.J."/>
            <person name="Singh A."/>
            <person name="Wilkins M.J."/>
            <person name="Williams K.H."/>
            <person name="Banfield J.F."/>
        </authorList>
    </citation>
    <scope>NUCLEOTIDE SEQUENCE [LARGE SCALE GENOMIC DNA]</scope>
</reference>
<feature type="domain" description="Peptidase M16 C-terminal" evidence="5">
    <location>
        <begin position="167"/>
        <end position="345"/>
    </location>
</feature>
<evidence type="ECO:0000259" key="4">
    <source>
        <dbReference type="Pfam" id="PF00675"/>
    </source>
</evidence>
<evidence type="ECO:0000256" key="2">
    <source>
        <dbReference type="RuleBase" id="RU004447"/>
    </source>
</evidence>
<evidence type="ECO:0000256" key="1">
    <source>
        <dbReference type="ARBA" id="ARBA00007261"/>
    </source>
</evidence>
<dbReference type="EMBL" id="LCKS01000008">
    <property type="protein sequence ID" value="KKU02751.1"/>
    <property type="molecule type" value="Genomic_DNA"/>
</dbReference>
<dbReference type="GO" id="GO:0006508">
    <property type="term" value="P:proteolysis"/>
    <property type="evidence" value="ECO:0007669"/>
    <property type="project" value="InterPro"/>
</dbReference>
<evidence type="ECO:0000313" key="7">
    <source>
        <dbReference type="Proteomes" id="UP000034264"/>
    </source>
</evidence>
<name>A0A0G1M3D8_9BACT</name>
<dbReference type="PROSITE" id="PS00143">
    <property type="entry name" value="INSULINASE"/>
    <property type="match status" value="1"/>
</dbReference>
<dbReference type="PANTHER" id="PTHR11851">
    <property type="entry name" value="METALLOPROTEASE"/>
    <property type="match status" value="1"/>
</dbReference>
<dbReference type="InterPro" id="IPR007863">
    <property type="entry name" value="Peptidase_M16_C"/>
</dbReference>
<dbReference type="Pfam" id="PF05193">
    <property type="entry name" value="Peptidase_M16_C"/>
    <property type="match status" value="1"/>
</dbReference>
<dbReference type="GO" id="GO:0004222">
    <property type="term" value="F:metalloendopeptidase activity"/>
    <property type="evidence" value="ECO:0007669"/>
    <property type="project" value="InterPro"/>
</dbReference>
<evidence type="ECO:0000256" key="3">
    <source>
        <dbReference type="SAM" id="Coils"/>
    </source>
</evidence>
<protein>
    <submittedName>
        <fullName evidence="6">Peptidase M16 domain protein</fullName>
    </submittedName>
</protein>
<proteinExistence type="inferred from homology"/>
<sequence length="428" mass="48971">MANFEFYRLKNGVRVVLVPMSGVQSVAVGVYIGTGSRYEDTKNNGISHFLEHMVFKGTKKFPTHKDTSYLEGLGAIQNAWTDVDATAYWCKLPSNRWRQGLEMVKELALYPTIPNKDLQIERGVILEEIQRRNDRPDELAGEALQKLMFPDNALGWMTLGQPEVIKSLSRADFLRYHQSQYKSDNIVVAVAGEIRNWKLEIRDLIEDWFGGLAKEKAGLCQPFIDKQNAAAFKVQNKKLANQAHVELGVRGVNVTDPRRFALTLLTSYLGQGLSSRLFMELREKRGLCYAVHASESRWQDTGEWDVYAGVNIDKLEGAVEGILNELRRIKQIKLNKKELEAVKEKVRGPILYSMENPVRQMNWYARQALDRPEEVMDYDTVIDRLMGVTAEEVRQVAQDLFRTEKLNLAVVGPVEKKKEEKLLRLLRV</sequence>
<organism evidence="6 7">
    <name type="scientific">Candidatus Amesbacteria bacterium GW2011_GWC2_45_19</name>
    <dbReference type="NCBI Taxonomy" id="1618366"/>
    <lineage>
        <taxon>Bacteria</taxon>
        <taxon>Candidatus Amesiibacteriota</taxon>
    </lineage>
</organism>
<dbReference type="InterPro" id="IPR050361">
    <property type="entry name" value="MPP/UQCRC_Complex"/>
</dbReference>
<dbReference type="InterPro" id="IPR011249">
    <property type="entry name" value="Metalloenz_LuxS/M16"/>
</dbReference>
<feature type="coiled-coil region" evidence="3">
    <location>
        <begin position="312"/>
        <end position="342"/>
    </location>
</feature>
<gene>
    <name evidence="6" type="ORF">UX05_C0008G0028</name>
</gene>
<comment type="similarity">
    <text evidence="1 2">Belongs to the peptidase M16 family.</text>
</comment>
<dbReference type="InterPro" id="IPR001431">
    <property type="entry name" value="Pept_M16_Zn_BS"/>
</dbReference>
<dbReference type="GO" id="GO:0046872">
    <property type="term" value="F:metal ion binding"/>
    <property type="evidence" value="ECO:0007669"/>
    <property type="project" value="InterPro"/>
</dbReference>
<dbReference type="InterPro" id="IPR011765">
    <property type="entry name" value="Pept_M16_N"/>
</dbReference>
<keyword evidence="3" id="KW-0175">Coiled coil</keyword>
<dbReference type="SUPFAM" id="SSF63411">
    <property type="entry name" value="LuxS/MPP-like metallohydrolase"/>
    <property type="match status" value="2"/>
</dbReference>
<dbReference type="Pfam" id="PF00675">
    <property type="entry name" value="Peptidase_M16"/>
    <property type="match status" value="1"/>
</dbReference>
<evidence type="ECO:0000313" key="6">
    <source>
        <dbReference type="EMBL" id="KKU02751.1"/>
    </source>
</evidence>
<dbReference type="Gene3D" id="3.30.830.10">
    <property type="entry name" value="Metalloenzyme, LuxS/M16 peptidase-like"/>
    <property type="match status" value="2"/>
</dbReference>
<accession>A0A0G1M3D8</accession>
<comment type="caution">
    <text evidence="6">The sequence shown here is derived from an EMBL/GenBank/DDBJ whole genome shotgun (WGS) entry which is preliminary data.</text>
</comment>
<dbReference type="PANTHER" id="PTHR11851:SF49">
    <property type="entry name" value="MITOCHONDRIAL-PROCESSING PEPTIDASE SUBUNIT ALPHA"/>
    <property type="match status" value="1"/>
</dbReference>